<dbReference type="AlphaFoldDB" id="A0A9D4GTC2"/>
<keyword evidence="2" id="KW-1185">Reference proteome</keyword>
<accession>A0A9D4GTC2</accession>
<gene>
    <name evidence="1" type="ORF">DPMN_122920</name>
</gene>
<name>A0A9D4GTC2_DREPO</name>
<reference evidence="1" key="2">
    <citation type="submission" date="2020-11" db="EMBL/GenBank/DDBJ databases">
        <authorList>
            <person name="McCartney M.A."/>
            <person name="Auch B."/>
            <person name="Kono T."/>
            <person name="Mallez S."/>
            <person name="Becker A."/>
            <person name="Gohl D.M."/>
            <person name="Silverstein K.A.T."/>
            <person name="Koren S."/>
            <person name="Bechman K.B."/>
            <person name="Herman A."/>
            <person name="Abrahante J.E."/>
            <person name="Garbe J."/>
        </authorList>
    </citation>
    <scope>NUCLEOTIDE SEQUENCE</scope>
    <source>
        <strain evidence="1">Duluth1</strain>
        <tissue evidence="1">Whole animal</tissue>
    </source>
</reference>
<dbReference type="Proteomes" id="UP000828390">
    <property type="component" value="Unassembled WGS sequence"/>
</dbReference>
<dbReference type="EMBL" id="JAIWYP010000005">
    <property type="protein sequence ID" value="KAH3821160.1"/>
    <property type="molecule type" value="Genomic_DNA"/>
</dbReference>
<evidence type="ECO:0000313" key="1">
    <source>
        <dbReference type="EMBL" id="KAH3821160.1"/>
    </source>
</evidence>
<comment type="caution">
    <text evidence="1">The sequence shown here is derived from an EMBL/GenBank/DDBJ whole genome shotgun (WGS) entry which is preliminary data.</text>
</comment>
<sequence>MSVVDAWGQLVSLSDYESPPFQCIENVFRIGRAVGKICIATIRIRDRSDRNN</sequence>
<protein>
    <submittedName>
        <fullName evidence="1">Uncharacterized protein</fullName>
    </submittedName>
</protein>
<reference evidence="1" key="1">
    <citation type="journal article" date="2019" name="bioRxiv">
        <title>The Genome of the Zebra Mussel, Dreissena polymorpha: A Resource for Invasive Species Research.</title>
        <authorList>
            <person name="McCartney M.A."/>
            <person name="Auch B."/>
            <person name="Kono T."/>
            <person name="Mallez S."/>
            <person name="Zhang Y."/>
            <person name="Obille A."/>
            <person name="Becker A."/>
            <person name="Abrahante J.E."/>
            <person name="Garbe J."/>
            <person name="Badalamenti J.P."/>
            <person name="Herman A."/>
            <person name="Mangelson H."/>
            <person name="Liachko I."/>
            <person name="Sullivan S."/>
            <person name="Sone E.D."/>
            <person name="Koren S."/>
            <person name="Silverstein K.A.T."/>
            <person name="Beckman K.B."/>
            <person name="Gohl D.M."/>
        </authorList>
    </citation>
    <scope>NUCLEOTIDE SEQUENCE</scope>
    <source>
        <strain evidence="1">Duluth1</strain>
        <tissue evidence="1">Whole animal</tissue>
    </source>
</reference>
<organism evidence="1 2">
    <name type="scientific">Dreissena polymorpha</name>
    <name type="common">Zebra mussel</name>
    <name type="synonym">Mytilus polymorpha</name>
    <dbReference type="NCBI Taxonomy" id="45954"/>
    <lineage>
        <taxon>Eukaryota</taxon>
        <taxon>Metazoa</taxon>
        <taxon>Spiralia</taxon>
        <taxon>Lophotrochozoa</taxon>
        <taxon>Mollusca</taxon>
        <taxon>Bivalvia</taxon>
        <taxon>Autobranchia</taxon>
        <taxon>Heteroconchia</taxon>
        <taxon>Euheterodonta</taxon>
        <taxon>Imparidentia</taxon>
        <taxon>Neoheterodontei</taxon>
        <taxon>Myida</taxon>
        <taxon>Dreissenoidea</taxon>
        <taxon>Dreissenidae</taxon>
        <taxon>Dreissena</taxon>
    </lineage>
</organism>
<proteinExistence type="predicted"/>
<evidence type="ECO:0000313" key="2">
    <source>
        <dbReference type="Proteomes" id="UP000828390"/>
    </source>
</evidence>